<keyword evidence="1" id="KW-0472">Membrane</keyword>
<reference evidence="2 3" key="1">
    <citation type="submission" date="2018-08" db="EMBL/GenBank/DDBJ databases">
        <title>Aphanomyces genome sequencing and annotation.</title>
        <authorList>
            <person name="Minardi D."/>
            <person name="Oidtmann B."/>
            <person name="Van Der Giezen M."/>
            <person name="Studholme D.J."/>
        </authorList>
    </citation>
    <scope>NUCLEOTIDE SEQUENCE [LARGE SCALE GENOMIC DNA]</scope>
    <source>
        <strain evidence="2 3">FDL457</strain>
    </source>
</reference>
<evidence type="ECO:0000313" key="2">
    <source>
        <dbReference type="EMBL" id="RHZ37803.1"/>
    </source>
</evidence>
<proteinExistence type="predicted"/>
<sequence>MAAGVARPPTALRTSVHATQDGAAFIAKAWSTEAVKLVSECANRTCQCDEGYSGAQCEVGMTTPQAPLITSAAPSDQGIGPIPSPSTGLSSSTIIAIVVIILALLAIGIVAFLIVKK</sequence>
<dbReference type="VEuPathDB" id="FungiDB:H257_15280"/>
<protein>
    <recommendedName>
        <fullName evidence="4">EGF-like domain-containing protein</fullName>
    </recommendedName>
</protein>
<comment type="caution">
    <text evidence="2">The sequence shown here is derived from an EMBL/GenBank/DDBJ whole genome shotgun (WGS) entry which is preliminary data.</text>
</comment>
<dbReference type="Proteomes" id="UP000286510">
    <property type="component" value="Unassembled WGS sequence"/>
</dbReference>
<organism evidence="2 3">
    <name type="scientific">Aphanomyces astaci</name>
    <name type="common">Crayfish plague agent</name>
    <dbReference type="NCBI Taxonomy" id="112090"/>
    <lineage>
        <taxon>Eukaryota</taxon>
        <taxon>Sar</taxon>
        <taxon>Stramenopiles</taxon>
        <taxon>Oomycota</taxon>
        <taxon>Saprolegniomycetes</taxon>
        <taxon>Saprolegniales</taxon>
        <taxon>Verrucalvaceae</taxon>
        <taxon>Aphanomyces</taxon>
    </lineage>
</organism>
<feature type="transmembrane region" description="Helical" evidence="1">
    <location>
        <begin position="94"/>
        <end position="115"/>
    </location>
</feature>
<accession>A0A3R6XXI4</accession>
<evidence type="ECO:0000313" key="3">
    <source>
        <dbReference type="Proteomes" id="UP000286510"/>
    </source>
</evidence>
<evidence type="ECO:0000256" key="1">
    <source>
        <dbReference type="SAM" id="Phobius"/>
    </source>
</evidence>
<dbReference type="AlphaFoldDB" id="A0A3R6XXI4"/>
<name>A0A3R6XXI4_APHAT</name>
<keyword evidence="1" id="KW-1133">Transmembrane helix</keyword>
<keyword evidence="1" id="KW-0812">Transmembrane</keyword>
<gene>
    <name evidence="2" type="ORF">DYB26_013523</name>
</gene>
<evidence type="ECO:0008006" key="4">
    <source>
        <dbReference type="Google" id="ProtNLM"/>
    </source>
</evidence>
<dbReference type="Gene3D" id="2.60.120.260">
    <property type="entry name" value="Galactose-binding domain-like"/>
    <property type="match status" value="1"/>
</dbReference>
<dbReference type="EMBL" id="QUTF01009305">
    <property type="protein sequence ID" value="RHZ37803.1"/>
    <property type="molecule type" value="Genomic_DNA"/>
</dbReference>